<dbReference type="Pfam" id="PF02624">
    <property type="entry name" value="YcaO"/>
    <property type="match status" value="1"/>
</dbReference>
<protein>
    <recommendedName>
        <fullName evidence="1">YcaO domain-containing protein</fullName>
    </recommendedName>
</protein>
<dbReference type="InterPro" id="IPR003776">
    <property type="entry name" value="YcaO-like_dom"/>
</dbReference>
<evidence type="ECO:0000259" key="1">
    <source>
        <dbReference type="Pfam" id="PF02624"/>
    </source>
</evidence>
<name>A0AAU8XWV2_LACHE</name>
<evidence type="ECO:0000313" key="2">
    <source>
        <dbReference type="EMBL" id="AUI75304.1"/>
    </source>
</evidence>
<dbReference type="PANTHER" id="PTHR37809:SF1">
    <property type="entry name" value="RIBOSOMAL PROTEIN S12 METHYLTHIOTRANSFERASE ACCESSORY FACTOR YCAO"/>
    <property type="match status" value="1"/>
</dbReference>
<dbReference type="Proteomes" id="UP000234562">
    <property type="component" value="Plasmid pFAM8105"/>
</dbReference>
<dbReference type="PANTHER" id="PTHR37809">
    <property type="entry name" value="RIBOSOMAL PROTEIN S12 METHYLTHIOTRANSFERASE ACCESSORY FACTOR YCAO"/>
    <property type="match status" value="1"/>
</dbReference>
<reference evidence="3" key="1">
    <citation type="submission" date="2016-05" db="EMBL/GenBank/DDBJ databases">
        <title>Genome sequence of Lactobacillus helveticus FAM8105.</title>
        <authorList>
            <person name="Ahrens C."/>
            <person name="Schmid M."/>
        </authorList>
    </citation>
    <scope>NUCLEOTIDE SEQUENCE [LARGE SCALE GENOMIC DNA]</scope>
    <source>
        <strain evidence="3">FAM8105</strain>
        <plasmid evidence="3">pfam8105</plasmid>
    </source>
</reference>
<keyword evidence="2" id="KW-0614">Plasmid</keyword>
<accession>A0AAU8XWV2</accession>
<geneLocation type="plasmid" evidence="3">
    <name>pfam8105</name>
</geneLocation>
<evidence type="ECO:0000313" key="3">
    <source>
        <dbReference type="Proteomes" id="UP000234562"/>
    </source>
</evidence>
<feature type="domain" description="YcaO" evidence="1">
    <location>
        <begin position="104"/>
        <end position="251"/>
    </location>
</feature>
<dbReference type="RefSeq" id="WP_101854096.1">
    <property type="nucleotide sequence ID" value="NZ_CP015497.1"/>
</dbReference>
<organism evidence="2 3">
    <name type="scientific">Lactobacillus helveticus</name>
    <name type="common">Lactobacillus suntoryeus</name>
    <dbReference type="NCBI Taxonomy" id="1587"/>
    <lineage>
        <taxon>Bacteria</taxon>
        <taxon>Bacillati</taxon>
        <taxon>Bacillota</taxon>
        <taxon>Bacilli</taxon>
        <taxon>Lactobacillales</taxon>
        <taxon>Lactobacillaceae</taxon>
        <taxon>Lactobacillus</taxon>
    </lineage>
</organism>
<gene>
    <name evidence="2" type="ORF">Lh8105_11185</name>
</gene>
<dbReference type="AlphaFoldDB" id="A0AAU8XWV2"/>
<dbReference type="EMBL" id="CP015497">
    <property type="protein sequence ID" value="AUI75304.1"/>
    <property type="molecule type" value="Genomic_DNA"/>
</dbReference>
<proteinExistence type="predicted"/>
<sequence length="360" mass="42105">MTWIEVPKFGIKYFKTIKDFDSLNFRPSATSLKITKAIEAMNEEKIEQSTMINCLKNVKTTQLDRMYSPKIIPAEITKDTKWYEGRQQPKTIFYKVKSYNGKLNYNTSILLPVDISLYFNEIEFDDYEKIHWATSGGFACSKKENIAIAKGISELIENHFKMYWWFNKTDIYLISKKVLRTNLVFVKLVNQEIINDIDLYLLEIPEIVGSYISMCILKTSSFPYISVGFGANPVFKDAITHAIYEAIHYYRGSNWYRFIGDNEKQYTNKNEDIVSLVKETTNKSLVRRESFYDISPSIITKKFDFFAKIVHSESSFITTKVFSMELQPLINSKYVPFFNSDLYSQDNVMKRDKYDGVPFI</sequence>